<name>A0A9Q0LVU3_ANAIG</name>
<keyword evidence="1" id="KW-0812">Transmembrane</keyword>
<evidence type="ECO:0000313" key="2">
    <source>
        <dbReference type="EMBL" id="KAJ5079922.1"/>
    </source>
</evidence>
<comment type="caution">
    <text evidence="2">The sequence shown here is derived from an EMBL/GenBank/DDBJ whole genome shotgun (WGS) entry which is preliminary data.</text>
</comment>
<reference evidence="2" key="1">
    <citation type="submission" date="2022-10" db="EMBL/GenBank/DDBJ databases">
        <title>Novel sulphate-reducing endosymbionts in the free-living metamonad Anaeramoeba.</title>
        <authorList>
            <person name="Jerlstrom-Hultqvist J."/>
            <person name="Cepicka I."/>
            <person name="Gallot-Lavallee L."/>
            <person name="Salas-Leiva D."/>
            <person name="Curtis B.A."/>
            <person name="Zahonova K."/>
            <person name="Pipaliya S."/>
            <person name="Dacks J."/>
            <person name="Roger A.J."/>
        </authorList>
    </citation>
    <scope>NUCLEOTIDE SEQUENCE</scope>
    <source>
        <strain evidence="2">BMAN</strain>
    </source>
</reference>
<protein>
    <submittedName>
        <fullName evidence="2">Uncharacterized protein</fullName>
    </submittedName>
</protein>
<gene>
    <name evidence="2" type="ORF">M0811_14340</name>
</gene>
<keyword evidence="1" id="KW-0472">Membrane</keyword>
<keyword evidence="3" id="KW-1185">Reference proteome</keyword>
<evidence type="ECO:0000313" key="3">
    <source>
        <dbReference type="Proteomes" id="UP001149090"/>
    </source>
</evidence>
<organism evidence="2 3">
    <name type="scientific">Anaeramoeba ignava</name>
    <name type="common">Anaerobic marine amoeba</name>
    <dbReference type="NCBI Taxonomy" id="1746090"/>
    <lineage>
        <taxon>Eukaryota</taxon>
        <taxon>Metamonada</taxon>
        <taxon>Anaeramoebidae</taxon>
        <taxon>Anaeramoeba</taxon>
    </lineage>
</organism>
<accession>A0A9Q0LVU3</accession>
<dbReference type="EMBL" id="JAPDFW010000021">
    <property type="protein sequence ID" value="KAJ5079922.1"/>
    <property type="molecule type" value="Genomic_DNA"/>
</dbReference>
<evidence type="ECO:0000256" key="1">
    <source>
        <dbReference type="SAM" id="Phobius"/>
    </source>
</evidence>
<feature type="transmembrane region" description="Helical" evidence="1">
    <location>
        <begin position="33"/>
        <end position="55"/>
    </location>
</feature>
<sequence>MKKRCSSCSKRCSNWIGNPRLLDFVGDDVTWRFFTIIALATFILFFFGMAVRYLLKGVNINEQDIDINLDFYNFPDYNEVSFYEPFTSQLRVSKKFKSDGMANCTITASASSFEDLKLGKTDLTLLGEISSVQSQIQLYGNLTATSDNDGIATFDNIQVIYGPSDTISLIFSVVCEYGSELTRSGPELIFLPKYLVKPPKSKTANTSYPLFVDTDVDSLSLYNQSEVDSILDYFTLNNITFVANSSSSDPRDVKIIPSVVRNWSYPEYEAFAYFNTQNPDQIDPYNNNITTVYFNVSGSTSRDILFTAFCEGVEIDAPFNLKFNTTVSSITITNPQIKNGEKYYVEEGKNFTDPFIIKIEDSGGKGIAEKPVFAKIAMNCDYNISEYQKPLFNSKSLLNTIAITNSSGFANFSDLKFSVDGNTTSQCAFQIKFISDGIYIITDNIYVNSSVKSIYKFQNTTNITISNTYILEANPRPIIQVLNENGTGIPGKYIEFYIPDVLLDQQEVQTDINGFGIFDIEYARMVSLHNNNSYKLIIKVDDTTSEINVTLTLNFTEAPEYCSAINMSIWNISVNSGDILNISFEILEFYGNLSSNPSDTFTLTAYIDEGELPMGYVFLNDSIINTTKKNGLKPGDFDTCEGCYLMDLNNPIKTASVIEYSNVVYKGKSWNNSTLTIKYELYENQSLNNNVTIHILLQSYFPESFDYQNVFNGTMDINHVYNNNNTNTILYELQVPVDKPNNLVHLEGFQINYCGTYNMAIFINGFPSSEISIQVIPPVTDFILTIDWNPGIVKSGNNKSIPQALVQANFSDGSSAKGYYIYAQSEDGNCTLLFDYEDQNQVGLIQSKTPTNSTGYTTLPLNFIYASDTSCNITFCIFGMNNSCDESSKKNFNISFEIDQYQIKTFGFSPLLYYNQTPTVPPKVNVTDSSNVPQANKFVFAESITEETIGYAITDQNGTAIFYNFTLTETSNVFFFCDNSFSSIINFQVTNEPTLLTVLTNPLKIGAKIGVPFPLPQKPYFFENDSYLGSAVVGLYFQSTPIPNSPIFAMINSNNGDGSLEEYSSVASTDNNGIAIFDFVMDSGSSGNYTIEFSYNSLITQTDPFYVSNPVTSVSTSYPKKKFNIGIGNPFPVHIQVNFDGSQESKRVPIKILYNCSDVSIVNSIPFTNENGECDITVQFDASSGDSSCLDKKGKVKASIAFSAYGIQSKYENFLIDAIDNVDFEAAENSLNQSGIFWVICFTLAIPFILNSSRNHHILTYIVALILAAVLIAFLPQLIPKTDSTYPMQYSFLAVLEGVLVSFALLFILVISSFKNFQKIEILY</sequence>
<feature type="transmembrane region" description="Helical" evidence="1">
    <location>
        <begin position="1258"/>
        <end position="1279"/>
    </location>
</feature>
<feature type="transmembrane region" description="Helical" evidence="1">
    <location>
        <begin position="1235"/>
        <end position="1251"/>
    </location>
</feature>
<keyword evidence="1" id="KW-1133">Transmembrane helix</keyword>
<dbReference type="Proteomes" id="UP001149090">
    <property type="component" value="Unassembled WGS sequence"/>
</dbReference>
<proteinExistence type="predicted"/>
<feature type="transmembrane region" description="Helical" evidence="1">
    <location>
        <begin position="1291"/>
        <end position="1314"/>
    </location>
</feature>